<name>A0A3N1D4F1_9ACTN</name>
<evidence type="ECO:0000313" key="3">
    <source>
        <dbReference type="Proteomes" id="UP000272400"/>
    </source>
</evidence>
<accession>A0A3N1D4F1</accession>
<dbReference type="Proteomes" id="UP000272400">
    <property type="component" value="Unassembled WGS sequence"/>
</dbReference>
<proteinExistence type="predicted"/>
<keyword evidence="1" id="KW-0472">Membrane</keyword>
<evidence type="ECO:0000256" key="1">
    <source>
        <dbReference type="SAM" id="Phobius"/>
    </source>
</evidence>
<sequence>MTEVPSSLEFRLTGKQFWKPVLLPVELCAGVGLLFAVVDGSVATLGIMLLIGAAFTAFLHRLLRRMYLRLDAEGVSSRMFRARSAAWPTVSGFGEGSYAQASGVLHVPALHLKDGSAYRLPAPRSDSPTYREDLQSIRAFAHHRISRP</sequence>
<gene>
    <name evidence="2" type="ORF">EDD29_6066</name>
</gene>
<dbReference type="OrthoDB" id="4218417at2"/>
<keyword evidence="1" id="KW-0812">Transmembrane</keyword>
<organism evidence="2 3">
    <name type="scientific">Actinocorallia herbida</name>
    <dbReference type="NCBI Taxonomy" id="58109"/>
    <lineage>
        <taxon>Bacteria</taxon>
        <taxon>Bacillati</taxon>
        <taxon>Actinomycetota</taxon>
        <taxon>Actinomycetes</taxon>
        <taxon>Streptosporangiales</taxon>
        <taxon>Thermomonosporaceae</taxon>
        <taxon>Actinocorallia</taxon>
    </lineage>
</organism>
<dbReference type="EMBL" id="RJKE01000001">
    <property type="protein sequence ID" value="ROO88397.1"/>
    <property type="molecule type" value="Genomic_DNA"/>
</dbReference>
<feature type="transmembrane region" description="Helical" evidence="1">
    <location>
        <begin position="44"/>
        <end position="63"/>
    </location>
</feature>
<evidence type="ECO:0000313" key="2">
    <source>
        <dbReference type="EMBL" id="ROO88397.1"/>
    </source>
</evidence>
<dbReference type="AlphaFoldDB" id="A0A3N1D4F1"/>
<dbReference type="RefSeq" id="WP_148086139.1">
    <property type="nucleotide sequence ID" value="NZ_RJKE01000001.1"/>
</dbReference>
<keyword evidence="3" id="KW-1185">Reference proteome</keyword>
<protein>
    <submittedName>
        <fullName evidence="2">Uncharacterized protein</fullName>
    </submittedName>
</protein>
<reference evidence="2 3" key="1">
    <citation type="submission" date="2018-11" db="EMBL/GenBank/DDBJ databases">
        <title>Sequencing the genomes of 1000 actinobacteria strains.</title>
        <authorList>
            <person name="Klenk H.-P."/>
        </authorList>
    </citation>
    <scope>NUCLEOTIDE SEQUENCE [LARGE SCALE GENOMIC DNA]</scope>
    <source>
        <strain evidence="2 3">DSM 44254</strain>
    </source>
</reference>
<comment type="caution">
    <text evidence="2">The sequence shown here is derived from an EMBL/GenBank/DDBJ whole genome shotgun (WGS) entry which is preliminary data.</text>
</comment>
<keyword evidence="1" id="KW-1133">Transmembrane helix</keyword>
<feature type="transmembrane region" description="Helical" evidence="1">
    <location>
        <begin position="21"/>
        <end position="38"/>
    </location>
</feature>